<comment type="caution">
    <text evidence="7">The sequence shown here is derived from an EMBL/GenBank/DDBJ whole genome shotgun (WGS) entry which is preliminary data.</text>
</comment>
<feature type="domain" description="SH3" evidence="6">
    <location>
        <begin position="195"/>
        <end position="256"/>
    </location>
</feature>
<evidence type="ECO:0000256" key="1">
    <source>
        <dbReference type="ARBA" id="ARBA00022443"/>
    </source>
</evidence>
<dbReference type="GO" id="GO:0030971">
    <property type="term" value="F:receptor tyrosine kinase binding"/>
    <property type="evidence" value="ECO:0007669"/>
    <property type="project" value="TreeGrafter"/>
</dbReference>
<dbReference type="SMART" id="SM00326">
    <property type="entry name" value="SH3"/>
    <property type="match status" value="2"/>
</dbReference>
<dbReference type="PRINTS" id="PR00452">
    <property type="entry name" value="SH3DOMAIN"/>
</dbReference>
<dbReference type="PROSITE" id="PS50002">
    <property type="entry name" value="SH3"/>
    <property type="match status" value="2"/>
</dbReference>
<dbReference type="PANTHER" id="PTHR19969">
    <property type="entry name" value="SH2-SH3 ADAPTOR PROTEIN-RELATED"/>
    <property type="match status" value="1"/>
</dbReference>
<dbReference type="SUPFAM" id="SSF50044">
    <property type="entry name" value="SH3-domain"/>
    <property type="match status" value="2"/>
</dbReference>
<dbReference type="PROSITE" id="PS50001">
    <property type="entry name" value="SH2"/>
    <property type="match status" value="1"/>
</dbReference>
<name>A0A8B6EKI7_MYTGA</name>
<dbReference type="InterPro" id="IPR001452">
    <property type="entry name" value="SH3_domain"/>
</dbReference>
<evidence type="ECO:0000256" key="4">
    <source>
        <dbReference type="PROSITE-ProRule" id="PRU00192"/>
    </source>
</evidence>
<dbReference type="PANTHER" id="PTHR19969:SF5">
    <property type="entry name" value="CRK-LIKE PROTEIN"/>
    <property type="match status" value="1"/>
</dbReference>
<dbReference type="GO" id="GO:0005737">
    <property type="term" value="C:cytoplasm"/>
    <property type="evidence" value="ECO:0007669"/>
    <property type="project" value="TreeGrafter"/>
</dbReference>
<dbReference type="Pfam" id="PF00017">
    <property type="entry name" value="SH2"/>
    <property type="match status" value="1"/>
</dbReference>
<sequence>MAADFDPEDKYSWYFGPLNREETNEILIPEKEPGVFLVRESQSIRGDFVLCVKEENKISHYIINKITNPAGITRFRIGDQEFSDIPSLLNFYKTHYLDTTSLIKPAKRAKYVAKFDFTGKDPEDLPFKKGDVLELISKDEKEWWTCRNSHGDVGQIPVPYVTKFDPNNPPIPSQRPISEPPGYIDPQKPSIKDITLPARALVIQQRIPNLYDKTQLKLEKGDIVLVTKMNSNGQWEGEINGRKGVFPFTHVRFTDNENNKSMEALFKNSEGPVFYEIVKWLDSDVDHLRLSGALAVGNFARNDDHCRKLVEEGVLDKLLSVLKNSDEEQITLRHAILSALRNLAIPVSNKQLLVQCGVLEAVMILTSSNVMAVVFKLLGVLRMLVDGQGNF</sequence>
<dbReference type="GO" id="GO:0035591">
    <property type="term" value="F:signaling adaptor activity"/>
    <property type="evidence" value="ECO:0007669"/>
    <property type="project" value="TreeGrafter"/>
</dbReference>
<dbReference type="GO" id="GO:0016477">
    <property type="term" value="P:cell migration"/>
    <property type="evidence" value="ECO:0007669"/>
    <property type="project" value="TreeGrafter"/>
</dbReference>
<dbReference type="SMART" id="SM00252">
    <property type="entry name" value="SH2"/>
    <property type="match status" value="1"/>
</dbReference>
<dbReference type="AlphaFoldDB" id="A0A8B6EKI7"/>
<dbReference type="InterPro" id="IPR036860">
    <property type="entry name" value="SH2_dom_sf"/>
</dbReference>
<protein>
    <submittedName>
        <fullName evidence="7">Proto-oncogene C-crk</fullName>
    </submittedName>
</protein>
<dbReference type="OrthoDB" id="9204160at2759"/>
<dbReference type="SUPFAM" id="SSF48371">
    <property type="entry name" value="ARM repeat"/>
    <property type="match status" value="1"/>
</dbReference>
<dbReference type="SUPFAM" id="SSF55550">
    <property type="entry name" value="SH2 domain"/>
    <property type="match status" value="1"/>
</dbReference>
<dbReference type="Proteomes" id="UP000596742">
    <property type="component" value="Unassembled WGS sequence"/>
</dbReference>
<dbReference type="PRINTS" id="PR00401">
    <property type="entry name" value="SH2DOMAIN"/>
</dbReference>
<accession>A0A8B6EKI7</accession>
<organism evidence="7 8">
    <name type="scientific">Mytilus galloprovincialis</name>
    <name type="common">Mediterranean mussel</name>
    <dbReference type="NCBI Taxonomy" id="29158"/>
    <lineage>
        <taxon>Eukaryota</taxon>
        <taxon>Metazoa</taxon>
        <taxon>Spiralia</taxon>
        <taxon>Lophotrochozoa</taxon>
        <taxon>Mollusca</taxon>
        <taxon>Bivalvia</taxon>
        <taxon>Autobranchia</taxon>
        <taxon>Pteriomorphia</taxon>
        <taxon>Mytilida</taxon>
        <taxon>Mytiloidea</taxon>
        <taxon>Mytilidae</taxon>
        <taxon>Mytilinae</taxon>
        <taxon>Mytilus</taxon>
    </lineage>
</organism>
<dbReference type="InterPro" id="IPR000225">
    <property type="entry name" value="Armadillo"/>
</dbReference>
<dbReference type="InterPro" id="IPR000980">
    <property type="entry name" value="SH2"/>
</dbReference>
<dbReference type="Pfam" id="PF07653">
    <property type="entry name" value="SH3_2"/>
    <property type="match status" value="1"/>
</dbReference>
<evidence type="ECO:0000259" key="6">
    <source>
        <dbReference type="PROSITE" id="PS50002"/>
    </source>
</evidence>
<dbReference type="Pfam" id="PF00018">
    <property type="entry name" value="SH3_1"/>
    <property type="match status" value="1"/>
</dbReference>
<dbReference type="InterPro" id="IPR051184">
    <property type="entry name" value="Tyrosine-phos_adapter"/>
</dbReference>
<evidence type="ECO:0000256" key="3">
    <source>
        <dbReference type="PROSITE-ProRule" id="PRU00191"/>
    </source>
</evidence>
<evidence type="ECO:0000259" key="5">
    <source>
        <dbReference type="PROSITE" id="PS50001"/>
    </source>
</evidence>
<reference evidence="7" key="1">
    <citation type="submission" date="2018-11" db="EMBL/GenBank/DDBJ databases">
        <authorList>
            <person name="Alioto T."/>
            <person name="Alioto T."/>
        </authorList>
    </citation>
    <scope>NUCLEOTIDE SEQUENCE</scope>
</reference>
<evidence type="ECO:0000313" key="8">
    <source>
        <dbReference type="Proteomes" id="UP000596742"/>
    </source>
</evidence>
<dbReference type="EMBL" id="UYJE01005240">
    <property type="protein sequence ID" value="VDI35501.1"/>
    <property type="molecule type" value="Genomic_DNA"/>
</dbReference>
<dbReference type="SMART" id="SM00185">
    <property type="entry name" value="ARM"/>
    <property type="match status" value="2"/>
</dbReference>
<dbReference type="CDD" id="cd09926">
    <property type="entry name" value="SH2_CRK_like"/>
    <property type="match status" value="1"/>
</dbReference>
<dbReference type="Gene3D" id="2.30.30.40">
    <property type="entry name" value="SH3 Domains"/>
    <property type="match status" value="2"/>
</dbReference>
<evidence type="ECO:0000256" key="2">
    <source>
        <dbReference type="ARBA" id="ARBA00022999"/>
    </source>
</evidence>
<keyword evidence="2 3" id="KW-0727">SH2 domain</keyword>
<keyword evidence="8" id="KW-1185">Reference proteome</keyword>
<dbReference type="InterPro" id="IPR011989">
    <property type="entry name" value="ARM-like"/>
</dbReference>
<dbReference type="Gene3D" id="1.25.10.10">
    <property type="entry name" value="Leucine-rich Repeat Variant"/>
    <property type="match status" value="1"/>
</dbReference>
<keyword evidence="1 4" id="KW-0728">SH3 domain</keyword>
<feature type="domain" description="SH2" evidence="5">
    <location>
        <begin position="13"/>
        <end position="106"/>
    </location>
</feature>
<gene>
    <name evidence="7" type="ORF">MGAL_10B014423</name>
</gene>
<feature type="domain" description="SH3" evidence="6">
    <location>
        <begin position="106"/>
        <end position="166"/>
    </location>
</feature>
<dbReference type="GO" id="GO:0007167">
    <property type="term" value="P:enzyme-linked receptor protein signaling pathway"/>
    <property type="evidence" value="ECO:0007669"/>
    <property type="project" value="TreeGrafter"/>
</dbReference>
<dbReference type="InterPro" id="IPR036028">
    <property type="entry name" value="SH3-like_dom_sf"/>
</dbReference>
<proteinExistence type="predicted"/>
<dbReference type="Gene3D" id="3.30.505.10">
    <property type="entry name" value="SH2 domain"/>
    <property type="match status" value="1"/>
</dbReference>
<dbReference type="InterPro" id="IPR016024">
    <property type="entry name" value="ARM-type_fold"/>
</dbReference>
<evidence type="ECO:0000313" key="7">
    <source>
        <dbReference type="EMBL" id="VDI35501.1"/>
    </source>
</evidence>